<sequence length="61" mass="7076">MGERLRSTTNANSNIFQDERYIKQIKKSGSLVSKYGDFYKMHCQNGNNIFIREKCGENKLA</sequence>
<dbReference type="CTD" id="8346705"/>
<dbReference type="Proteomes" id="UP000008854">
    <property type="component" value="Unassembled WGS sequence"/>
</dbReference>
<dbReference type="AlphaFoldDB" id="G4VK02"/>
<dbReference type="GeneID" id="8346705"/>
<dbReference type="HOGENOM" id="CLU_2925475_0_0_1"/>
<evidence type="ECO:0000313" key="1">
    <source>
        <dbReference type="Proteomes" id="UP000008854"/>
    </source>
</evidence>
<reference evidence="1" key="1">
    <citation type="journal article" date="2012" name="PLoS Negl. Trop. Dis.">
        <title>A systematically improved high quality genome and transcriptome of the human blood fluke Schistosoma mansoni.</title>
        <authorList>
            <person name="Protasio A.V."/>
            <person name="Tsai I.J."/>
            <person name="Babbage A."/>
            <person name="Nichol S."/>
            <person name="Hunt M."/>
            <person name="Aslett M.A."/>
            <person name="De Silva N."/>
            <person name="Velarde G.S."/>
            <person name="Anderson T.J."/>
            <person name="Clark R.C."/>
            <person name="Davidson C."/>
            <person name="Dillon G.P."/>
            <person name="Holroyd N.E."/>
            <person name="LoVerde P.T."/>
            <person name="Lloyd C."/>
            <person name="McQuillan J."/>
            <person name="Oliveira G."/>
            <person name="Otto T.D."/>
            <person name="Parker-Manuel S.J."/>
            <person name="Quail M.A."/>
            <person name="Wilson R.A."/>
            <person name="Zerlotini A."/>
            <person name="Dunne D.W."/>
            <person name="Berriman M."/>
        </authorList>
    </citation>
    <scope>NUCLEOTIDE SEQUENCE [LARGE SCALE GENOMIC DNA]</scope>
    <source>
        <strain evidence="1">Puerto Rican</strain>
    </source>
</reference>
<evidence type="ECO:0000313" key="2">
    <source>
        <dbReference type="WBParaSite" id="Smp_150530.1"/>
    </source>
</evidence>
<dbReference type="WBParaSite" id="Smp_150530.1">
    <property type="protein sequence ID" value="Smp_150530.1"/>
    <property type="gene ID" value="Smp_150530"/>
</dbReference>
<dbReference type="RefSeq" id="XP_018652612.1">
    <property type="nucleotide sequence ID" value="XM_018797584.1"/>
</dbReference>
<proteinExistence type="predicted"/>
<protein>
    <submittedName>
        <fullName evidence="2">Uncharacterized protein</fullName>
    </submittedName>
</protein>
<accession>G4VK02</accession>
<keyword evidence="1" id="KW-1185">Reference proteome</keyword>
<organism evidence="1 2">
    <name type="scientific">Schistosoma mansoni</name>
    <name type="common">Blood fluke</name>
    <dbReference type="NCBI Taxonomy" id="6183"/>
    <lineage>
        <taxon>Eukaryota</taxon>
        <taxon>Metazoa</taxon>
        <taxon>Spiralia</taxon>
        <taxon>Lophotrochozoa</taxon>
        <taxon>Platyhelminthes</taxon>
        <taxon>Trematoda</taxon>
        <taxon>Digenea</taxon>
        <taxon>Strigeidida</taxon>
        <taxon>Schistosomatoidea</taxon>
        <taxon>Schistosomatidae</taxon>
        <taxon>Schistosoma</taxon>
    </lineage>
</organism>
<dbReference type="KEGG" id="smm:Smp_150530"/>
<name>G4VK02_SCHMA</name>
<dbReference type="InParanoid" id="G4VK02"/>
<reference evidence="2" key="2">
    <citation type="submission" date="2018-12" db="UniProtKB">
        <authorList>
            <consortium name="WormBaseParasite"/>
        </authorList>
    </citation>
    <scope>IDENTIFICATION</scope>
    <source>
        <strain evidence="2">Puerto Rican</strain>
    </source>
</reference>